<dbReference type="EMBL" id="JEMY01000070">
    <property type="protein sequence ID" value="EXI84426.1"/>
    <property type="molecule type" value="Genomic_DNA"/>
</dbReference>
<evidence type="ECO:0000313" key="1">
    <source>
        <dbReference type="EMBL" id="EXI84426.1"/>
    </source>
</evidence>
<dbReference type="STRING" id="1454004.AW11_03902"/>
<name>A0A011PA20_ACCRE</name>
<dbReference type="InterPro" id="IPR010710">
    <property type="entry name" value="DUF1289"/>
</dbReference>
<dbReference type="PANTHER" id="PTHR35175">
    <property type="entry name" value="DUF1289 DOMAIN-CONTAINING PROTEIN"/>
    <property type="match status" value="1"/>
</dbReference>
<reference evidence="1" key="1">
    <citation type="submission" date="2014-02" db="EMBL/GenBank/DDBJ databases">
        <title>Expanding our view of genomic diversity in Candidatus Accumulibacter clades.</title>
        <authorList>
            <person name="Skennerton C.T."/>
            <person name="Barr J.J."/>
            <person name="Slater F.R."/>
            <person name="Bond P.L."/>
            <person name="Tyson G.W."/>
        </authorList>
    </citation>
    <scope>NUCLEOTIDE SEQUENCE [LARGE SCALE GENOMIC DNA]</scope>
</reference>
<dbReference type="PANTHER" id="PTHR35175:SF2">
    <property type="entry name" value="DUF1289 DOMAIN-CONTAINING PROTEIN"/>
    <property type="match status" value="1"/>
</dbReference>
<dbReference type="PATRIC" id="fig|1454004.3.peg.4005"/>
<evidence type="ECO:0000313" key="2">
    <source>
        <dbReference type="Proteomes" id="UP000022141"/>
    </source>
</evidence>
<gene>
    <name evidence="1" type="ORF">AW11_03902</name>
</gene>
<keyword evidence="2" id="KW-1185">Reference proteome</keyword>
<accession>A0A011PA20</accession>
<comment type="caution">
    <text evidence="1">The sequence shown here is derived from an EMBL/GenBank/DDBJ whole genome shotgun (WGS) entry which is preliminary data.</text>
</comment>
<dbReference type="Pfam" id="PF06945">
    <property type="entry name" value="DUF1289"/>
    <property type="match status" value="1"/>
</dbReference>
<proteinExistence type="predicted"/>
<dbReference type="AlphaFoldDB" id="A0A011PA20"/>
<organism evidence="1 2">
    <name type="scientific">Accumulibacter regalis</name>
    <dbReference type="NCBI Taxonomy" id="522306"/>
    <lineage>
        <taxon>Bacteria</taxon>
        <taxon>Pseudomonadati</taxon>
        <taxon>Pseudomonadota</taxon>
        <taxon>Betaproteobacteria</taxon>
        <taxon>Candidatus Accumulibacter</taxon>
    </lineage>
</organism>
<protein>
    <submittedName>
        <fullName evidence="1">Fe-S protein</fullName>
    </submittedName>
</protein>
<sequence>MSRGQAQSVASPCINVCKMDDDGGFCLGCFRTIDEIAVWSRAPDEQRLRILVAVERRRVQHDPAGCASGGEFRGDCER</sequence>
<dbReference type="Proteomes" id="UP000022141">
    <property type="component" value="Unassembled WGS sequence"/>
</dbReference>
<dbReference type="eggNOG" id="COG3313">
    <property type="taxonomic scope" value="Bacteria"/>
</dbReference>